<reference evidence="1" key="1">
    <citation type="submission" date="2021-06" db="EMBL/GenBank/DDBJ databases">
        <authorList>
            <person name="Kallberg Y."/>
            <person name="Tangrot J."/>
            <person name="Rosling A."/>
        </authorList>
    </citation>
    <scope>NUCLEOTIDE SEQUENCE</scope>
    <source>
        <strain evidence="1">MA461A</strain>
    </source>
</reference>
<evidence type="ECO:0000313" key="1">
    <source>
        <dbReference type="EMBL" id="CAG8811894.1"/>
    </source>
</evidence>
<protein>
    <submittedName>
        <fullName evidence="1">32411_t:CDS:1</fullName>
    </submittedName>
</protein>
<name>A0ACA9RVX7_9GLOM</name>
<gene>
    <name evidence="1" type="ORF">RPERSI_LOCUS23413</name>
</gene>
<proteinExistence type="predicted"/>
<dbReference type="Proteomes" id="UP000789920">
    <property type="component" value="Unassembled WGS sequence"/>
</dbReference>
<accession>A0ACA9RVX7</accession>
<organism evidence="1 2">
    <name type="scientific">Racocetra persica</name>
    <dbReference type="NCBI Taxonomy" id="160502"/>
    <lineage>
        <taxon>Eukaryota</taxon>
        <taxon>Fungi</taxon>
        <taxon>Fungi incertae sedis</taxon>
        <taxon>Mucoromycota</taxon>
        <taxon>Glomeromycotina</taxon>
        <taxon>Glomeromycetes</taxon>
        <taxon>Diversisporales</taxon>
        <taxon>Gigasporaceae</taxon>
        <taxon>Racocetra</taxon>
    </lineage>
</organism>
<keyword evidence="2" id="KW-1185">Reference proteome</keyword>
<evidence type="ECO:0000313" key="2">
    <source>
        <dbReference type="Proteomes" id="UP000789920"/>
    </source>
</evidence>
<sequence length="45" mass="5263">NDSYNICLESIKESLDPELSLFLTEFEIGNILEKVTKNYKLKKIE</sequence>
<feature type="non-terminal residue" evidence="1">
    <location>
        <position position="1"/>
    </location>
</feature>
<dbReference type="EMBL" id="CAJVQC010072951">
    <property type="protein sequence ID" value="CAG8811894.1"/>
    <property type="molecule type" value="Genomic_DNA"/>
</dbReference>
<comment type="caution">
    <text evidence="1">The sequence shown here is derived from an EMBL/GenBank/DDBJ whole genome shotgun (WGS) entry which is preliminary data.</text>
</comment>